<evidence type="ECO:0000313" key="6">
    <source>
        <dbReference type="EMBL" id="RAG84738.1"/>
    </source>
</evidence>
<dbReference type="InterPro" id="IPR052066">
    <property type="entry name" value="Glycosphingolipid_Hydrolases"/>
</dbReference>
<name>A0A2X0JB20_9ACTN</name>
<keyword evidence="1" id="KW-0378">Hydrolase</keyword>
<dbReference type="AlphaFoldDB" id="A0A2X0JB20"/>
<feature type="transmembrane region" description="Helical" evidence="3">
    <location>
        <begin position="262"/>
        <end position="287"/>
    </location>
</feature>
<keyword evidence="3" id="KW-0812">Transmembrane</keyword>
<accession>A0A2X0JB20</accession>
<feature type="domain" description="Glycoside hydrolase family 5" evidence="5">
    <location>
        <begin position="437"/>
        <end position="750"/>
    </location>
</feature>
<feature type="transmembrane region" description="Helical" evidence="3">
    <location>
        <begin position="180"/>
        <end position="200"/>
    </location>
</feature>
<feature type="signal peptide" evidence="4">
    <location>
        <begin position="1"/>
        <end position="35"/>
    </location>
</feature>
<feature type="transmembrane region" description="Helical" evidence="3">
    <location>
        <begin position="59"/>
        <end position="82"/>
    </location>
</feature>
<dbReference type="PANTHER" id="PTHR31308:SF3">
    <property type="entry name" value="ENDOGLYCOCERAMIDASE"/>
    <property type="match status" value="1"/>
</dbReference>
<dbReference type="InterPro" id="IPR001547">
    <property type="entry name" value="Glyco_hydro_5"/>
</dbReference>
<feature type="transmembrane region" description="Helical" evidence="3">
    <location>
        <begin position="142"/>
        <end position="159"/>
    </location>
</feature>
<keyword evidence="7" id="KW-1185">Reference proteome</keyword>
<dbReference type="OrthoDB" id="4771662at2"/>
<reference evidence="6 7" key="1">
    <citation type="submission" date="2018-06" db="EMBL/GenBank/DDBJ databases">
        <title>Streptacidiphilus pinicola sp. nov., isolated from pine grove soil.</title>
        <authorList>
            <person name="Roh S.G."/>
            <person name="Park S."/>
            <person name="Kim M.-K."/>
            <person name="Yun B.-R."/>
            <person name="Park J."/>
            <person name="Kim M.J."/>
            <person name="Kim Y.S."/>
            <person name="Kim S.B."/>
        </authorList>
    </citation>
    <scope>NUCLEOTIDE SEQUENCE [LARGE SCALE GENOMIC DNA]</scope>
    <source>
        <strain evidence="6 7">MMS16-CNU450</strain>
    </source>
</reference>
<evidence type="ECO:0000259" key="5">
    <source>
        <dbReference type="Pfam" id="PF00150"/>
    </source>
</evidence>
<dbReference type="EMBL" id="QKYN01000060">
    <property type="protein sequence ID" value="RAG84738.1"/>
    <property type="molecule type" value="Genomic_DNA"/>
</dbReference>
<dbReference type="Pfam" id="PF00150">
    <property type="entry name" value="Cellulase"/>
    <property type="match status" value="1"/>
</dbReference>
<comment type="caution">
    <text evidence="6">The sequence shown here is derived from an EMBL/GenBank/DDBJ whole genome shotgun (WGS) entry which is preliminary data.</text>
</comment>
<proteinExistence type="predicted"/>
<dbReference type="Gene3D" id="3.20.20.80">
    <property type="entry name" value="Glycosidases"/>
    <property type="match status" value="1"/>
</dbReference>
<evidence type="ECO:0000313" key="7">
    <source>
        <dbReference type="Proteomes" id="UP000248889"/>
    </source>
</evidence>
<gene>
    <name evidence="6" type="ORF">DN069_15565</name>
</gene>
<organism evidence="6 7">
    <name type="scientific">Streptacidiphilus pinicola</name>
    <dbReference type="NCBI Taxonomy" id="2219663"/>
    <lineage>
        <taxon>Bacteria</taxon>
        <taxon>Bacillati</taxon>
        <taxon>Actinomycetota</taxon>
        <taxon>Actinomycetes</taxon>
        <taxon>Kitasatosporales</taxon>
        <taxon>Streptomycetaceae</taxon>
        <taxon>Streptacidiphilus</taxon>
    </lineage>
</organism>
<dbReference type="InterPro" id="IPR013780">
    <property type="entry name" value="Glyco_hydro_b"/>
</dbReference>
<keyword evidence="2" id="KW-0326">Glycosidase</keyword>
<dbReference type="Gene3D" id="2.60.40.1180">
    <property type="entry name" value="Golgi alpha-mannosidase II"/>
    <property type="match status" value="1"/>
</dbReference>
<keyword evidence="4" id="KW-0732">Signal</keyword>
<protein>
    <recommendedName>
        <fullName evidence="5">Glycoside hydrolase family 5 domain-containing protein</fullName>
    </recommendedName>
</protein>
<keyword evidence="3" id="KW-1133">Transmembrane helix</keyword>
<feature type="transmembrane region" description="Helical" evidence="3">
    <location>
        <begin position="232"/>
        <end position="250"/>
    </location>
</feature>
<feature type="chain" id="PRO_5016068429" description="Glycoside hydrolase family 5 domain-containing protein" evidence="4">
    <location>
        <begin position="36"/>
        <end position="874"/>
    </location>
</feature>
<evidence type="ECO:0000256" key="1">
    <source>
        <dbReference type="ARBA" id="ARBA00022801"/>
    </source>
</evidence>
<dbReference type="SUPFAM" id="SSF51445">
    <property type="entry name" value="(Trans)glycosidases"/>
    <property type="match status" value="1"/>
</dbReference>
<feature type="transmembrane region" description="Helical" evidence="3">
    <location>
        <begin position="341"/>
        <end position="360"/>
    </location>
</feature>
<evidence type="ECO:0000256" key="4">
    <source>
        <dbReference type="SAM" id="SignalP"/>
    </source>
</evidence>
<dbReference type="Proteomes" id="UP000248889">
    <property type="component" value="Unassembled WGS sequence"/>
</dbReference>
<dbReference type="InterPro" id="IPR017853">
    <property type="entry name" value="GH"/>
</dbReference>
<dbReference type="GO" id="GO:0000272">
    <property type="term" value="P:polysaccharide catabolic process"/>
    <property type="evidence" value="ECO:0007669"/>
    <property type="project" value="InterPro"/>
</dbReference>
<dbReference type="PANTHER" id="PTHR31308">
    <property type="match status" value="1"/>
</dbReference>
<keyword evidence="3" id="KW-0472">Membrane</keyword>
<dbReference type="GO" id="GO:0004553">
    <property type="term" value="F:hydrolase activity, hydrolyzing O-glycosyl compounds"/>
    <property type="evidence" value="ECO:0007669"/>
    <property type="project" value="InterPro"/>
</dbReference>
<evidence type="ECO:0000256" key="2">
    <source>
        <dbReference type="ARBA" id="ARBA00023295"/>
    </source>
</evidence>
<evidence type="ECO:0000256" key="3">
    <source>
        <dbReference type="SAM" id="Phobius"/>
    </source>
</evidence>
<sequence length="874" mass="91141">MPSISGMSRPSRRAPFAAVVTAGGLLAVCAAAAYADPTSLFTPVPWSAFQLTTVRGLWSVAGIAVFVPVLLLATAWGTAVSFRGAAETVGRRRMVFRLWGVTILSTALARLAEMIAETGGAGVHGGAQTLVATALWDCGLPALRVAFVGWIPAVLGAYAHRYRPRPEGSRRRRMPTPPHFGWRWALMGTVLPLALLGPLVGPMLWEGSPAASFYGESLSLRRLPFGLDLGPARFVVELGTAAIVGAVLLARSSRRFDYTRPADLLLGGWLAALGGGLAAGVVQTALALPRDLQGTDLFVLPDAGLRLGTGLSLGVAFGWAVVPALLLISRLLDAISGGRRRFATVLASATALAVGSWGLAQATPSVATPPPTIGAAARATATAALPGLTVRQAGGATPAAITDVNGRQVLLRGVNVNQLVQYAAPTPDRPTVRPLGDADFAAMAALGFDVVRLDLSWSALEPSRGQYDQGYLQRIKDTVAMAARHGLYTDLDMHEDAWGPAIAAPAGTNCPSGSTPALGYDGAPAWATLTDGASRCQRLSRDLTPANAQAFSAFYHDSNGIQTELVRTWAMLARAFAADPSVAGYGLLNEPGVGDDPPATSSVLLGAYEDRAVQAIRQAEQQTSGGFPHLVFIEPSVLWSGLGFDAAPPRGFSDDPYLVFAPHLYSESITMDRSLGFTLVSVERGFALAEQQAKAYGMPLWAGEWGWFGSTTSSATGSKPDPSGDPAMLRRFAAAEDQAGIGDAYWVWRQACGSPESDQQARVVGNLVAVDCATGKDIPPTAATTAVLARPYPRAVPGALTSLTSDPTTKALALTGDAPVATVTGPACTLDVWYPGATQPKPDTTGVSGLTVRRTAGGWRVTGCASGRYRLSIG</sequence>
<feature type="transmembrane region" description="Helical" evidence="3">
    <location>
        <begin position="94"/>
        <end position="112"/>
    </location>
</feature>
<feature type="transmembrane region" description="Helical" evidence="3">
    <location>
        <begin position="307"/>
        <end position="329"/>
    </location>
</feature>